<dbReference type="RefSeq" id="XP_030745612.1">
    <property type="nucleotide sequence ID" value="XM_030889752.1"/>
</dbReference>
<keyword evidence="1" id="KW-0732">Signal</keyword>
<sequence length="363" mass="37276">MSILPVLLVLSGLLYEVYGAPMPDVQASGSVSGTIPPLITFKDGNVGVNFMGFKASAGLGGLLNGDATQGGLHAEAETPFGQRAGAGLGGRVGPEGRSVGGLYAGATAGGGVGAAAGIGGLTEEGGAAGGSFATASAGGASKTVVKEKVSGSGAAGASFSGSLNIGNVVPASQVELEIEEKPLPPPKKTYVERTVIPNYVEKTIQVPSYVEKTIRVPTVIEKRVKVPAPPTVIEKEVEVPEPVVPITSTKFVHKEVVPIEQNTRVITKTKTKIRRRPGWYFSKYYNYNSGEAPYYGGVAATGDAYAAPSYGGQYSATYTKSYNTGNLFRNIFNIPIVTLGAVSDLVSGVAGSGSLAVSKSYSY</sequence>
<dbReference type="RefSeq" id="XP_030745610.1">
    <property type="nucleotide sequence ID" value="XM_030889750.1"/>
</dbReference>
<dbReference type="KEGG" id="soy:115874565"/>
<dbReference type="AlphaFoldDB" id="A0A6J2X2Z9"/>
<evidence type="ECO:0000256" key="1">
    <source>
        <dbReference type="SAM" id="SignalP"/>
    </source>
</evidence>
<organism evidence="2 4">
    <name type="scientific">Sitophilus oryzae</name>
    <name type="common">Rice weevil</name>
    <name type="synonym">Curculio oryzae</name>
    <dbReference type="NCBI Taxonomy" id="7048"/>
    <lineage>
        <taxon>Eukaryota</taxon>
        <taxon>Metazoa</taxon>
        <taxon>Ecdysozoa</taxon>
        <taxon>Arthropoda</taxon>
        <taxon>Hexapoda</taxon>
        <taxon>Insecta</taxon>
        <taxon>Pterygota</taxon>
        <taxon>Neoptera</taxon>
        <taxon>Endopterygota</taxon>
        <taxon>Coleoptera</taxon>
        <taxon>Polyphaga</taxon>
        <taxon>Cucujiformia</taxon>
        <taxon>Curculionidae</taxon>
        <taxon>Dryophthorinae</taxon>
        <taxon>Sitophilus</taxon>
    </lineage>
</organism>
<evidence type="ECO:0000313" key="2">
    <source>
        <dbReference type="Proteomes" id="UP000504635"/>
    </source>
</evidence>
<evidence type="ECO:0000313" key="3">
    <source>
        <dbReference type="RefSeq" id="XP_030745610.1"/>
    </source>
</evidence>
<dbReference type="Proteomes" id="UP000504635">
    <property type="component" value="Unplaced"/>
</dbReference>
<gene>
    <name evidence="3 4 5 6" type="primary">LOC115874565</name>
</gene>
<evidence type="ECO:0000313" key="5">
    <source>
        <dbReference type="RefSeq" id="XP_030745612.1"/>
    </source>
</evidence>
<feature type="signal peptide" evidence="1">
    <location>
        <begin position="1"/>
        <end position="19"/>
    </location>
</feature>
<proteinExistence type="predicted"/>
<name>A0A6J2X2Z9_SITOR</name>
<protein>
    <submittedName>
        <fullName evidence="3 4">Uncharacterized protein LOC115874565 isoform X1</fullName>
    </submittedName>
</protein>
<dbReference type="RefSeq" id="XP_030745611.1">
    <property type="nucleotide sequence ID" value="XM_030889751.1"/>
</dbReference>
<reference evidence="3 4" key="1">
    <citation type="submission" date="2025-04" db="UniProtKB">
        <authorList>
            <consortium name="RefSeq"/>
        </authorList>
    </citation>
    <scope>IDENTIFICATION</scope>
    <source>
        <tissue evidence="3 4">Gonads</tissue>
    </source>
</reference>
<keyword evidence="2" id="KW-1185">Reference proteome</keyword>
<accession>A0A6J2X2Z9</accession>
<dbReference type="RefSeq" id="XP_030745613.1">
    <property type="nucleotide sequence ID" value="XM_030889753.1"/>
</dbReference>
<feature type="chain" id="PRO_5044642811" evidence="1">
    <location>
        <begin position="20"/>
        <end position="363"/>
    </location>
</feature>
<dbReference type="OrthoDB" id="7697912at2759"/>
<evidence type="ECO:0000313" key="6">
    <source>
        <dbReference type="RefSeq" id="XP_030745613.1"/>
    </source>
</evidence>
<dbReference type="GeneID" id="115874565"/>
<evidence type="ECO:0000313" key="4">
    <source>
        <dbReference type="RefSeq" id="XP_030745611.1"/>
    </source>
</evidence>